<keyword evidence="2" id="KW-1185">Reference proteome</keyword>
<protein>
    <submittedName>
        <fullName evidence="1">Uncharacterized protein</fullName>
    </submittedName>
</protein>
<evidence type="ECO:0000313" key="1">
    <source>
        <dbReference type="EMBL" id="MXQ88430.1"/>
    </source>
</evidence>
<dbReference type="Proteomes" id="UP000322234">
    <property type="component" value="Unassembled WGS sequence"/>
</dbReference>
<name>A0A6B0REK0_9CETA</name>
<sequence>MLLQDRWRQNLRKKAVKAEGRLEKGRILHPGSGDRPGLRARMLDPRQALALGGERTLSHSAQRLVQGSGRVGTRAFRSGEGLIHI</sequence>
<proteinExistence type="predicted"/>
<organism evidence="1 2">
    <name type="scientific">Bos mutus</name>
    <name type="common">wild yak</name>
    <dbReference type="NCBI Taxonomy" id="72004"/>
    <lineage>
        <taxon>Eukaryota</taxon>
        <taxon>Metazoa</taxon>
        <taxon>Chordata</taxon>
        <taxon>Craniata</taxon>
        <taxon>Vertebrata</taxon>
        <taxon>Euteleostomi</taxon>
        <taxon>Mammalia</taxon>
        <taxon>Eutheria</taxon>
        <taxon>Laurasiatheria</taxon>
        <taxon>Artiodactyla</taxon>
        <taxon>Ruminantia</taxon>
        <taxon>Pecora</taxon>
        <taxon>Bovidae</taxon>
        <taxon>Bovinae</taxon>
        <taxon>Bos</taxon>
    </lineage>
</organism>
<reference evidence="1" key="1">
    <citation type="submission" date="2019-10" db="EMBL/GenBank/DDBJ databases">
        <title>The sequence and de novo assembly of the wild yak genome.</title>
        <authorList>
            <person name="Liu Y."/>
        </authorList>
    </citation>
    <scope>NUCLEOTIDE SEQUENCE [LARGE SCALE GENOMIC DNA]</scope>
    <source>
        <strain evidence="1">WY2019</strain>
    </source>
</reference>
<evidence type="ECO:0000313" key="2">
    <source>
        <dbReference type="Proteomes" id="UP000322234"/>
    </source>
</evidence>
<dbReference type="EMBL" id="VBQZ03000046">
    <property type="protein sequence ID" value="MXQ88430.1"/>
    <property type="molecule type" value="Genomic_DNA"/>
</dbReference>
<gene>
    <name evidence="1" type="ORF">E5288_WYG006735</name>
</gene>
<accession>A0A6B0REK0</accession>
<dbReference type="AlphaFoldDB" id="A0A6B0REK0"/>
<comment type="caution">
    <text evidence="1">The sequence shown here is derived from an EMBL/GenBank/DDBJ whole genome shotgun (WGS) entry which is preliminary data.</text>
</comment>